<organism evidence="12 13">
    <name type="scientific">Catenaria anguillulae PL171</name>
    <dbReference type="NCBI Taxonomy" id="765915"/>
    <lineage>
        <taxon>Eukaryota</taxon>
        <taxon>Fungi</taxon>
        <taxon>Fungi incertae sedis</taxon>
        <taxon>Blastocladiomycota</taxon>
        <taxon>Blastocladiomycetes</taxon>
        <taxon>Blastocladiales</taxon>
        <taxon>Catenariaceae</taxon>
        <taxon>Catenaria</taxon>
    </lineage>
</organism>
<evidence type="ECO:0000313" key="13">
    <source>
        <dbReference type="Proteomes" id="UP000193411"/>
    </source>
</evidence>
<dbReference type="InterPro" id="IPR039787">
    <property type="entry name" value="ENDOU"/>
</dbReference>
<evidence type="ECO:0000313" key="12">
    <source>
        <dbReference type="EMBL" id="ORZ34111.1"/>
    </source>
</evidence>
<dbReference type="GO" id="GO:0046872">
    <property type="term" value="F:metal ion binding"/>
    <property type="evidence" value="ECO:0007669"/>
    <property type="project" value="UniProtKB-KW"/>
</dbReference>
<sequence>MTTGHGNHSNSARKGTSDGALCELIDQLWSADVNAFVPNRDFTLDIQNGKAAHQADDVAARPLFKVVDKQKFMSTPTFAAFYKLLDNYVDETGVHEHVTAEEKREEKEFIQAVVNTECSRLVLDFVNREGLWRGDQRMWAEYLHQLWFSLYRRERKNDSSPFEHVFVGEIRNGQVIGFHNWVSIFLAERKKLLDYQGFVWPRRRHAKNPTNDTHLLKLQFTYKGSLKPICTSLLGVSPEFELMLYTLAFLTDEDRIRCYLDDSECSVIVHRNFQNGCKSIGSAYIDVHE</sequence>
<name>A0A1Y2HJT5_9FUNG</name>
<feature type="domain" description="EndoU" evidence="11">
    <location>
        <begin position="17"/>
        <end position="289"/>
    </location>
</feature>
<dbReference type="InterPro" id="IPR018998">
    <property type="entry name" value="EndoU_C"/>
</dbReference>
<evidence type="ECO:0000256" key="9">
    <source>
        <dbReference type="ARBA" id="ARBA00023211"/>
    </source>
</evidence>
<keyword evidence="6" id="KW-0255">Endonuclease</keyword>
<protein>
    <submittedName>
        <fullName evidence="12">Endoribonuclease XendoU</fullName>
    </submittedName>
</protein>
<evidence type="ECO:0000259" key="11">
    <source>
        <dbReference type="PROSITE" id="PS51959"/>
    </source>
</evidence>
<gene>
    <name evidence="12" type="ORF">BCR44DRAFT_117073</name>
</gene>
<dbReference type="Pfam" id="PF09412">
    <property type="entry name" value="XendoU"/>
    <property type="match status" value="1"/>
</dbReference>
<keyword evidence="5" id="KW-0479">Metal-binding</keyword>
<keyword evidence="4" id="KW-0540">Nuclease</keyword>
<dbReference type="GO" id="GO:0003723">
    <property type="term" value="F:RNA binding"/>
    <property type="evidence" value="ECO:0007669"/>
    <property type="project" value="UniProtKB-KW"/>
</dbReference>
<evidence type="ECO:0000256" key="4">
    <source>
        <dbReference type="ARBA" id="ARBA00022722"/>
    </source>
</evidence>
<keyword evidence="13" id="KW-1185">Reference proteome</keyword>
<dbReference type="GO" id="GO:0016787">
    <property type="term" value="F:hydrolase activity"/>
    <property type="evidence" value="ECO:0007669"/>
    <property type="project" value="UniProtKB-KW"/>
</dbReference>
<dbReference type="OrthoDB" id="430326at2759"/>
<keyword evidence="9" id="KW-0464">Manganese</keyword>
<evidence type="ECO:0000256" key="7">
    <source>
        <dbReference type="ARBA" id="ARBA00022801"/>
    </source>
</evidence>
<comment type="caution">
    <text evidence="12">The sequence shown here is derived from an EMBL/GenBank/DDBJ whole genome shotgun (WGS) entry which is preliminary data.</text>
</comment>
<proteinExistence type="inferred from homology"/>
<comment type="subunit">
    <text evidence="3">Monomer.</text>
</comment>
<evidence type="ECO:0000256" key="6">
    <source>
        <dbReference type="ARBA" id="ARBA00022759"/>
    </source>
</evidence>
<dbReference type="PANTHER" id="PTHR12439:SF11">
    <property type="entry name" value="URIDYLATE-SPECIFIC ENDORIBONUCLEASE"/>
    <property type="match status" value="1"/>
</dbReference>
<dbReference type="GO" id="GO:0016829">
    <property type="term" value="F:lyase activity"/>
    <property type="evidence" value="ECO:0007669"/>
    <property type="project" value="UniProtKB-KW"/>
</dbReference>
<dbReference type="EMBL" id="MCFL01000031">
    <property type="protein sequence ID" value="ORZ34111.1"/>
    <property type="molecule type" value="Genomic_DNA"/>
</dbReference>
<evidence type="ECO:0000256" key="10">
    <source>
        <dbReference type="ARBA" id="ARBA00023239"/>
    </source>
</evidence>
<evidence type="ECO:0000256" key="1">
    <source>
        <dbReference type="ARBA" id="ARBA00001936"/>
    </source>
</evidence>
<keyword evidence="8" id="KW-0694">RNA-binding</keyword>
<keyword evidence="10" id="KW-0456">Lyase</keyword>
<dbReference type="SUPFAM" id="SSF142877">
    <property type="entry name" value="EndoU-like"/>
    <property type="match status" value="1"/>
</dbReference>
<comment type="similarity">
    <text evidence="2">Belongs to the ENDOU family.</text>
</comment>
<evidence type="ECO:0000256" key="2">
    <source>
        <dbReference type="ARBA" id="ARBA00010168"/>
    </source>
</evidence>
<comment type="cofactor">
    <cofactor evidence="1">
        <name>Mn(2+)</name>
        <dbReference type="ChEBI" id="CHEBI:29035"/>
    </cofactor>
</comment>
<keyword evidence="7" id="KW-0378">Hydrolase</keyword>
<evidence type="ECO:0000256" key="5">
    <source>
        <dbReference type="ARBA" id="ARBA00022723"/>
    </source>
</evidence>
<reference evidence="12 13" key="1">
    <citation type="submission" date="2016-07" db="EMBL/GenBank/DDBJ databases">
        <title>Pervasive Adenine N6-methylation of Active Genes in Fungi.</title>
        <authorList>
            <consortium name="DOE Joint Genome Institute"/>
            <person name="Mondo S.J."/>
            <person name="Dannebaum R.O."/>
            <person name="Kuo R.C."/>
            <person name="Labutti K."/>
            <person name="Haridas S."/>
            <person name="Kuo A."/>
            <person name="Salamov A."/>
            <person name="Ahrendt S.R."/>
            <person name="Lipzen A."/>
            <person name="Sullivan W."/>
            <person name="Andreopoulos W.B."/>
            <person name="Clum A."/>
            <person name="Lindquist E."/>
            <person name="Daum C."/>
            <person name="Ramamoorthy G.K."/>
            <person name="Gryganskyi A."/>
            <person name="Culley D."/>
            <person name="Magnuson J.K."/>
            <person name="James T.Y."/>
            <person name="O'Malley M.A."/>
            <person name="Stajich J.E."/>
            <person name="Spatafora J.W."/>
            <person name="Visel A."/>
            <person name="Grigoriev I.V."/>
        </authorList>
    </citation>
    <scope>NUCLEOTIDE SEQUENCE [LARGE SCALE GENOMIC DNA]</scope>
    <source>
        <strain evidence="12 13">PL171</strain>
    </source>
</reference>
<dbReference type="InterPro" id="IPR037227">
    <property type="entry name" value="EndoU-like"/>
</dbReference>
<dbReference type="AlphaFoldDB" id="A0A1Y2HJT5"/>
<evidence type="ECO:0000256" key="8">
    <source>
        <dbReference type="ARBA" id="ARBA00022884"/>
    </source>
</evidence>
<dbReference type="GO" id="GO:0004521">
    <property type="term" value="F:RNA endonuclease activity"/>
    <property type="evidence" value="ECO:0007669"/>
    <property type="project" value="InterPro"/>
</dbReference>
<dbReference type="Proteomes" id="UP000193411">
    <property type="component" value="Unassembled WGS sequence"/>
</dbReference>
<evidence type="ECO:0000256" key="3">
    <source>
        <dbReference type="ARBA" id="ARBA00011245"/>
    </source>
</evidence>
<accession>A0A1Y2HJT5</accession>
<dbReference type="PANTHER" id="PTHR12439">
    <property type="entry name" value="PLACENTAL PROTEIN 11-RELATED"/>
    <property type="match status" value="1"/>
</dbReference>
<dbReference type="PROSITE" id="PS51959">
    <property type="entry name" value="ENDOU"/>
    <property type="match status" value="1"/>
</dbReference>
<dbReference type="CDD" id="cd21159">
    <property type="entry name" value="XendoU"/>
    <property type="match status" value="1"/>
</dbReference>